<keyword evidence="3" id="KW-1185">Reference proteome</keyword>
<proteinExistence type="predicted"/>
<dbReference type="EMBL" id="WOTB01000005">
    <property type="protein sequence ID" value="NHN84062.1"/>
    <property type="molecule type" value="Genomic_DNA"/>
</dbReference>
<protein>
    <recommendedName>
        <fullName evidence="4">Transposase</fullName>
    </recommendedName>
</protein>
<organism evidence="2 3">
    <name type="scientific">Acetobacter musti</name>
    <dbReference type="NCBI Taxonomy" id="864732"/>
    <lineage>
        <taxon>Bacteria</taxon>
        <taxon>Pseudomonadati</taxon>
        <taxon>Pseudomonadota</taxon>
        <taxon>Alphaproteobacteria</taxon>
        <taxon>Acetobacterales</taxon>
        <taxon>Acetobacteraceae</taxon>
        <taxon>Acetobacter</taxon>
    </lineage>
</organism>
<evidence type="ECO:0000256" key="1">
    <source>
        <dbReference type="SAM" id="MobiDB-lite"/>
    </source>
</evidence>
<dbReference type="Proteomes" id="UP000635278">
    <property type="component" value="Unassembled WGS sequence"/>
</dbReference>
<dbReference type="RefSeq" id="WP_173582451.1">
    <property type="nucleotide sequence ID" value="NZ_WOTB01000005.1"/>
</dbReference>
<feature type="region of interest" description="Disordered" evidence="1">
    <location>
        <begin position="1"/>
        <end position="20"/>
    </location>
</feature>
<accession>A0ABX0JLF5</accession>
<evidence type="ECO:0000313" key="2">
    <source>
        <dbReference type="EMBL" id="NHN84062.1"/>
    </source>
</evidence>
<evidence type="ECO:0008006" key="4">
    <source>
        <dbReference type="Google" id="ProtNLM"/>
    </source>
</evidence>
<sequence>MPRSSSRQPQDRRPVPQPVLRPVLRPDLRMNGSGYDGFTALIGARVIARRRHAAYSLKT</sequence>
<reference evidence="2 3" key="1">
    <citation type="journal article" date="2020" name="Int. J. Syst. Evol. Microbiol.">
        <title>Novel acetic acid bacteria from cider fermentations: Acetobacter conturbans sp. nov. and Acetobacter fallax sp. nov.</title>
        <authorList>
            <person name="Sombolestani A.S."/>
            <person name="Cleenwerck I."/>
            <person name="Cnockaert M."/>
            <person name="Borremans W."/>
            <person name="Wieme A.D."/>
            <person name="De Vuyst L."/>
            <person name="Vandamme P."/>
        </authorList>
    </citation>
    <scope>NUCLEOTIDE SEQUENCE [LARGE SCALE GENOMIC DNA]</scope>
    <source>
        <strain evidence="2 3">LMG 30640</strain>
    </source>
</reference>
<gene>
    <name evidence="2" type="ORF">GOB93_05320</name>
</gene>
<comment type="caution">
    <text evidence="2">The sequence shown here is derived from an EMBL/GenBank/DDBJ whole genome shotgun (WGS) entry which is preliminary data.</text>
</comment>
<name>A0ABX0JLF5_9PROT</name>
<evidence type="ECO:0000313" key="3">
    <source>
        <dbReference type="Proteomes" id="UP000635278"/>
    </source>
</evidence>